<organism evidence="5 6">
    <name type="scientific">Cadophora malorum</name>
    <dbReference type="NCBI Taxonomy" id="108018"/>
    <lineage>
        <taxon>Eukaryota</taxon>
        <taxon>Fungi</taxon>
        <taxon>Dikarya</taxon>
        <taxon>Ascomycota</taxon>
        <taxon>Pezizomycotina</taxon>
        <taxon>Leotiomycetes</taxon>
        <taxon>Helotiales</taxon>
        <taxon>Ploettnerulaceae</taxon>
        <taxon>Cadophora</taxon>
    </lineage>
</organism>
<dbReference type="GO" id="GO:0008757">
    <property type="term" value="F:S-adenosylmethionine-dependent methyltransferase activity"/>
    <property type="evidence" value="ECO:0007669"/>
    <property type="project" value="InterPro"/>
</dbReference>
<sequence>MTSPTNLKPGFSSPDFSWDNYIKYRPAYPYSLWKRIYYYHDSHAGQYGVAHDVGAGAGIASQDLAPKFRHVIVSDPNDNYTNIASERLISQLGSPKEKFTFLQERGEKSSVESATVDMLVVCEAIHWMDIDLAMEEFARQVKPGGTLAILHYGRPIMIDSPRAQEVWDQMFDVWGERNFYRDEVHTRTIRNGVTGLDVVPFPPENWEHVRRIQINTCGKDDAFSMSVKHTDPFPSRVGKEDVKEWLEDDADWLDEKYVQWLKGLFASFIPAIPEGEIRELWDEMEDAVGKGKRVKFTWPVVQLLATRRE</sequence>
<gene>
    <name evidence="5" type="ORF">IFR04_006800</name>
</gene>
<proteinExistence type="inferred from homology"/>
<dbReference type="Gene3D" id="3.40.50.150">
    <property type="entry name" value="Vaccinia Virus protein VP39"/>
    <property type="match status" value="1"/>
</dbReference>
<protein>
    <recommendedName>
        <fullName evidence="4">Methyltransferase type 11 domain-containing protein</fullName>
    </recommendedName>
</protein>
<dbReference type="PANTHER" id="PTHR44942">
    <property type="entry name" value="METHYLTRANSF_11 DOMAIN-CONTAINING PROTEIN"/>
    <property type="match status" value="1"/>
</dbReference>
<evidence type="ECO:0000313" key="6">
    <source>
        <dbReference type="Proteomes" id="UP000664132"/>
    </source>
</evidence>
<dbReference type="PANTHER" id="PTHR44942:SF4">
    <property type="entry name" value="METHYLTRANSFERASE TYPE 11 DOMAIN-CONTAINING PROTEIN"/>
    <property type="match status" value="1"/>
</dbReference>
<evidence type="ECO:0000256" key="2">
    <source>
        <dbReference type="ARBA" id="ARBA00022603"/>
    </source>
</evidence>
<dbReference type="CDD" id="cd02440">
    <property type="entry name" value="AdoMet_MTases"/>
    <property type="match status" value="1"/>
</dbReference>
<dbReference type="AlphaFoldDB" id="A0A8H7W750"/>
<dbReference type="GO" id="GO:0032259">
    <property type="term" value="P:methylation"/>
    <property type="evidence" value="ECO:0007669"/>
    <property type="project" value="UniProtKB-KW"/>
</dbReference>
<evidence type="ECO:0000256" key="1">
    <source>
        <dbReference type="ARBA" id="ARBA00008361"/>
    </source>
</evidence>
<dbReference type="InterPro" id="IPR051052">
    <property type="entry name" value="Diverse_substrate_MTase"/>
</dbReference>
<keyword evidence="6" id="KW-1185">Reference proteome</keyword>
<keyword evidence="2" id="KW-0489">Methyltransferase</keyword>
<comment type="caution">
    <text evidence="5">The sequence shown here is derived from an EMBL/GenBank/DDBJ whole genome shotgun (WGS) entry which is preliminary data.</text>
</comment>
<dbReference type="EMBL" id="JAFJYH010000092">
    <property type="protein sequence ID" value="KAG4420041.1"/>
    <property type="molecule type" value="Genomic_DNA"/>
</dbReference>
<dbReference type="SUPFAM" id="SSF53335">
    <property type="entry name" value="S-adenosyl-L-methionine-dependent methyltransferases"/>
    <property type="match status" value="1"/>
</dbReference>
<evidence type="ECO:0000313" key="5">
    <source>
        <dbReference type="EMBL" id="KAG4420041.1"/>
    </source>
</evidence>
<name>A0A8H7W750_9HELO</name>
<dbReference type="Proteomes" id="UP000664132">
    <property type="component" value="Unassembled WGS sequence"/>
</dbReference>
<dbReference type="Pfam" id="PF08241">
    <property type="entry name" value="Methyltransf_11"/>
    <property type="match status" value="1"/>
</dbReference>
<feature type="domain" description="Methyltransferase type 11" evidence="4">
    <location>
        <begin position="52"/>
        <end position="149"/>
    </location>
</feature>
<dbReference type="InterPro" id="IPR029063">
    <property type="entry name" value="SAM-dependent_MTases_sf"/>
</dbReference>
<keyword evidence="3" id="KW-0808">Transferase</keyword>
<evidence type="ECO:0000259" key="4">
    <source>
        <dbReference type="Pfam" id="PF08241"/>
    </source>
</evidence>
<evidence type="ECO:0000256" key="3">
    <source>
        <dbReference type="ARBA" id="ARBA00022679"/>
    </source>
</evidence>
<comment type="similarity">
    <text evidence="1">Belongs to the methyltransferase superfamily.</text>
</comment>
<dbReference type="OrthoDB" id="10027013at2759"/>
<dbReference type="InterPro" id="IPR013216">
    <property type="entry name" value="Methyltransf_11"/>
</dbReference>
<reference evidence="5" key="1">
    <citation type="submission" date="2021-02" db="EMBL/GenBank/DDBJ databases">
        <title>Genome sequence Cadophora malorum strain M34.</title>
        <authorList>
            <person name="Stefanovic E."/>
            <person name="Vu D."/>
            <person name="Scully C."/>
            <person name="Dijksterhuis J."/>
            <person name="Roader J."/>
            <person name="Houbraken J."/>
        </authorList>
    </citation>
    <scope>NUCLEOTIDE SEQUENCE</scope>
    <source>
        <strain evidence="5">M34</strain>
    </source>
</reference>
<accession>A0A8H7W750</accession>